<dbReference type="InterPro" id="IPR025965">
    <property type="entry name" value="FlgD/Vpr_Ig-like"/>
</dbReference>
<evidence type="ECO:0000259" key="1">
    <source>
        <dbReference type="Pfam" id="PF13860"/>
    </source>
</evidence>
<dbReference type="InterPro" id="IPR026444">
    <property type="entry name" value="Secre_tail"/>
</dbReference>
<dbReference type="Gene3D" id="2.60.40.4070">
    <property type="match status" value="1"/>
</dbReference>
<gene>
    <name evidence="2" type="ORF">ENW73_03800</name>
</gene>
<proteinExistence type="predicted"/>
<name>A0A7C6ECS2_UNCW3</name>
<protein>
    <submittedName>
        <fullName evidence="2">T9SS type A sorting domain-containing protein</fullName>
    </submittedName>
</protein>
<dbReference type="Pfam" id="PF13860">
    <property type="entry name" value="FlgD_ig"/>
    <property type="match status" value="1"/>
</dbReference>
<evidence type="ECO:0000313" key="2">
    <source>
        <dbReference type="EMBL" id="HHS51980.1"/>
    </source>
</evidence>
<accession>A0A7C6ECS2</accession>
<comment type="caution">
    <text evidence="2">The sequence shown here is derived from an EMBL/GenBank/DDBJ whole genome shotgun (WGS) entry which is preliminary data.</text>
</comment>
<feature type="domain" description="FlgD/Vpr Ig-like" evidence="1">
    <location>
        <begin position="400"/>
        <end position="450"/>
    </location>
</feature>
<sequence length="471" mass="54295">MSNRLTLILIPLFFINFGLAQFDPVLICSTNVIDATGPNNSHKIAMRQELGDTIHIVFYSNDSVKYVRSTNRGLTWETPRTVVQGIYPAIDIDQRDFRHIVYQVLDSINHTYEVYYYCLDIRSPPRNISETPGNSVNPAIVVDQNNLAHIVWAVNTFGQYRIYYRAYDLMNLSDTFQVSTIGTEAAIHSFPAIGIYQPNNRVYVIWQYYDSAYRTPYQIYSRYREGSLWQEIIPLQGHWYPLREPSLDYSHGEDWFSACWQDRSSGNMEAHFYGGNGGGYNTPGYSSAPVLSTLGTTWSYLFWQDGDSDIFYHLYYFMAGGWYASGTFREAFQIDEPIYYPNCCGCYCIWTQGDSSPYKLYFCDFGYPIGIKEKDQYSQLIKIYPNPTRSLVNLTYIVPTATNVEISLYDLSGKRVKTLVKGLKNSGEHRLTWNGTDNQGRRVPSGVYLCRFKSEKLERIEKVVISHNSKL</sequence>
<dbReference type="EMBL" id="DTLI01000099">
    <property type="protein sequence ID" value="HHS51980.1"/>
    <property type="molecule type" value="Genomic_DNA"/>
</dbReference>
<dbReference type="NCBIfam" id="TIGR04183">
    <property type="entry name" value="Por_Secre_tail"/>
    <property type="match status" value="1"/>
</dbReference>
<organism evidence="2">
    <name type="scientific">candidate division WOR-3 bacterium</name>
    <dbReference type="NCBI Taxonomy" id="2052148"/>
    <lineage>
        <taxon>Bacteria</taxon>
        <taxon>Bacteria division WOR-3</taxon>
    </lineage>
</organism>
<reference evidence="2" key="1">
    <citation type="journal article" date="2020" name="mSystems">
        <title>Genome- and Community-Level Interaction Insights into Carbon Utilization and Element Cycling Functions of Hydrothermarchaeota in Hydrothermal Sediment.</title>
        <authorList>
            <person name="Zhou Z."/>
            <person name="Liu Y."/>
            <person name="Xu W."/>
            <person name="Pan J."/>
            <person name="Luo Z.H."/>
            <person name="Li M."/>
        </authorList>
    </citation>
    <scope>NUCLEOTIDE SEQUENCE [LARGE SCALE GENOMIC DNA]</scope>
    <source>
        <strain evidence="2">SpSt-876</strain>
    </source>
</reference>
<dbReference type="AlphaFoldDB" id="A0A7C6ECS2"/>